<name>A0A2S8GU42_9BACT</name>
<dbReference type="EMBL" id="PUHZ01000004">
    <property type="protein sequence ID" value="PQO47584.1"/>
    <property type="molecule type" value="Genomic_DNA"/>
</dbReference>
<dbReference type="AlphaFoldDB" id="A0A2S8GU42"/>
<organism evidence="1 2">
    <name type="scientific">Blastopirellula marina</name>
    <dbReference type="NCBI Taxonomy" id="124"/>
    <lineage>
        <taxon>Bacteria</taxon>
        <taxon>Pseudomonadati</taxon>
        <taxon>Planctomycetota</taxon>
        <taxon>Planctomycetia</taxon>
        <taxon>Pirellulales</taxon>
        <taxon>Pirellulaceae</taxon>
        <taxon>Blastopirellula</taxon>
    </lineage>
</organism>
<protein>
    <submittedName>
        <fullName evidence="1">Uncharacterized protein</fullName>
    </submittedName>
</protein>
<comment type="caution">
    <text evidence="1">The sequence shown here is derived from an EMBL/GenBank/DDBJ whole genome shotgun (WGS) entry which is preliminary data.</text>
</comment>
<accession>A0A2S8GU42</accession>
<dbReference type="OrthoDB" id="292426at2"/>
<dbReference type="RefSeq" id="WP_105333845.1">
    <property type="nucleotide sequence ID" value="NZ_PUHZ01000004.1"/>
</dbReference>
<evidence type="ECO:0000313" key="1">
    <source>
        <dbReference type="EMBL" id="PQO47584.1"/>
    </source>
</evidence>
<proteinExistence type="predicted"/>
<reference evidence="1 2" key="1">
    <citation type="submission" date="2018-02" db="EMBL/GenBank/DDBJ databases">
        <title>Comparative genomes isolates from brazilian mangrove.</title>
        <authorList>
            <person name="Araujo J.E."/>
            <person name="Taketani R.G."/>
            <person name="Silva M.C.P."/>
            <person name="Loureco M.V."/>
            <person name="Andreote F.D."/>
        </authorList>
    </citation>
    <scope>NUCLEOTIDE SEQUENCE [LARGE SCALE GENOMIC DNA]</scope>
    <source>
        <strain evidence="1 2">Nap-Phe MGV</strain>
    </source>
</reference>
<gene>
    <name evidence="1" type="ORF">C5Y93_02680</name>
</gene>
<sequence length="457" mass="52380">MNRMRVQWLAAVVLLGLLVISAEGAKPRPFLTVTPELFESEEESILLGTIKEVKPSGVVIDARRQVSLTLEIERTLFGPEFATKELLLPSVWYYPHGYLAASTDFGDPQVGDRVFYWHRPDDPAIEPDLFRPRVLAQASDAELARIDRFKRLIAMPDSAQAARLAIAGCVDPDPEFATWCLDLLRPTVSYYPTSRSRVYGPIQAHLSEADYKELCWKILADPSTHSRVYMFMDNRFDNEKRYVGRTERRSRCHLQRLDLIFADPGQADDDVLLGELTYLLWSGFSSMSDDLRKRSLDEVEKRILQAKNRVYRDEAIRQLCGIYRSYREDEEEYAAFCSFYRRLNPLHRPELQISVDAYCGGLDGVMRAYTGQSERLSQQGVEIFEELIVFGDAPQAKQAATQLISYANYCNSRKPVHFELRVRMRAICDTTTDVKAKEVLAAYLKKWKEEEAGNDAK</sequence>
<dbReference type="Proteomes" id="UP000237819">
    <property type="component" value="Unassembled WGS sequence"/>
</dbReference>
<evidence type="ECO:0000313" key="2">
    <source>
        <dbReference type="Proteomes" id="UP000237819"/>
    </source>
</evidence>